<dbReference type="InterPro" id="IPR050494">
    <property type="entry name" value="Ser_Thr_dual-spec_kinase"/>
</dbReference>
<keyword evidence="2" id="KW-0597">Phosphoprotein</keyword>
<proteinExistence type="predicted"/>
<dbReference type="PROSITE" id="PS00108">
    <property type="entry name" value="PROTEIN_KINASE_ST"/>
    <property type="match status" value="1"/>
</dbReference>
<dbReference type="PANTHER" id="PTHR24058">
    <property type="entry name" value="DUAL SPECIFICITY PROTEIN KINASE"/>
    <property type="match status" value="1"/>
</dbReference>
<dbReference type="Pfam" id="PF00069">
    <property type="entry name" value="Pkinase"/>
    <property type="match status" value="1"/>
</dbReference>
<evidence type="ECO:0000256" key="4">
    <source>
        <dbReference type="ARBA" id="ARBA00022741"/>
    </source>
</evidence>
<evidence type="ECO:0000313" key="9">
    <source>
        <dbReference type="Proteomes" id="UP001567538"/>
    </source>
</evidence>
<keyword evidence="9" id="KW-1185">Reference proteome</keyword>
<evidence type="ECO:0000313" key="8">
    <source>
        <dbReference type="EMBL" id="KAL1559259.1"/>
    </source>
</evidence>
<gene>
    <name evidence="8" type="ORF">AAHA92_09620</name>
</gene>
<keyword evidence="5 8" id="KW-0418">Kinase</keyword>
<dbReference type="SUPFAM" id="SSF56112">
    <property type="entry name" value="Protein kinase-like (PK-like)"/>
    <property type="match status" value="1"/>
</dbReference>
<dbReference type="InterPro" id="IPR000719">
    <property type="entry name" value="Prot_kinase_dom"/>
</dbReference>
<reference evidence="8 9" key="1">
    <citation type="submission" date="2024-06" db="EMBL/GenBank/DDBJ databases">
        <title>A chromosome level genome sequence of Diviner's sage (Salvia divinorum).</title>
        <authorList>
            <person name="Ford S.A."/>
            <person name="Ro D.-K."/>
            <person name="Ness R.W."/>
            <person name="Phillips M.A."/>
        </authorList>
    </citation>
    <scope>NUCLEOTIDE SEQUENCE [LARGE SCALE GENOMIC DNA]</scope>
    <source>
        <strain evidence="8">SAF-2024a</strain>
        <tissue evidence="8">Leaf</tissue>
    </source>
</reference>
<dbReference type="SMART" id="SM00220">
    <property type="entry name" value="S_TKc"/>
    <property type="match status" value="1"/>
</dbReference>
<keyword evidence="1" id="KW-0723">Serine/threonine-protein kinase</keyword>
<evidence type="ECO:0000256" key="1">
    <source>
        <dbReference type="ARBA" id="ARBA00022527"/>
    </source>
</evidence>
<dbReference type="FunFam" id="1.10.510.10:FF:000380">
    <property type="entry name" value="Serine/threonine-protein kinase ppk15"/>
    <property type="match status" value="1"/>
</dbReference>
<dbReference type="GO" id="GO:0005524">
    <property type="term" value="F:ATP binding"/>
    <property type="evidence" value="ECO:0007669"/>
    <property type="project" value="UniProtKB-KW"/>
</dbReference>
<dbReference type="AlphaFoldDB" id="A0ABD1HTN1"/>
<evidence type="ECO:0000256" key="2">
    <source>
        <dbReference type="ARBA" id="ARBA00022553"/>
    </source>
</evidence>
<evidence type="ECO:0000256" key="6">
    <source>
        <dbReference type="ARBA" id="ARBA00022840"/>
    </source>
</evidence>
<protein>
    <submittedName>
        <fullName evidence="8">Serine/threonine-protein kinase dyrk1</fullName>
    </submittedName>
</protein>
<keyword evidence="6" id="KW-0067">ATP-binding</keyword>
<dbReference type="Gene3D" id="1.10.510.10">
    <property type="entry name" value="Transferase(Phosphotransferase) domain 1"/>
    <property type="match status" value="1"/>
</dbReference>
<comment type="caution">
    <text evidence="8">The sequence shown here is derived from an EMBL/GenBank/DDBJ whole genome shotgun (WGS) entry which is preliminary data.</text>
</comment>
<dbReference type="FunFam" id="3.30.200.20:FF:000216">
    <property type="entry name" value="Putative serine/threonine-protein kinase dyrk2"/>
    <property type="match status" value="1"/>
</dbReference>
<dbReference type="Gene3D" id="3.30.200.20">
    <property type="entry name" value="Phosphorylase Kinase, domain 1"/>
    <property type="match status" value="1"/>
</dbReference>
<feature type="domain" description="Protein kinase" evidence="7">
    <location>
        <begin position="348"/>
        <end position="650"/>
    </location>
</feature>
<dbReference type="InterPro" id="IPR011009">
    <property type="entry name" value="Kinase-like_dom_sf"/>
</dbReference>
<dbReference type="CDD" id="cd14133">
    <property type="entry name" value="PKc_DYRK_like"/>
    <property type="match status" value="1"/>
</dbReference>
<dbReference type="PANTHER" id="PTHR24058:SF113">
    <property type="entry name" value="HYPOTHETICAL SER-THR PROTEIN KINASE"/>
    <property type="match status" value="1"/>
</dbReference>
<dbReference type="GO" id="GO:0004674">
    <property type="term" value="F:protein serine/threonine kinase activity"/>
    <property type="evidence" value="ECO:0007669"/>
    <property type="project" value="UniProtKB-KW"/>
</dbReference>
<dbReference type="InterPro" id="IPR008271">
    <property type="entry name" value="Ser/Thr_kinase_AS"/>
</dbReference>
<dbReference type="Proteomes" id="UP001567538">
    <property type="component" value="Unassembled WGS sequence"/>
</dbReference>
<organism evidence="8 9">
    <name type="scientific">Salvia divinorum</name>
    <name type="common">Maria pastora</name>
    <name type="synonym">Diviner's sage</name>
    <dbReference type="NCBI Taxonomy" id="28513"/>
    <lineage>
        <taxon>Eukaryota</taxon>
        <taxon>Viridiplantae</taxon>
        <taxon>Streptophyta</taxon>
        <taxon>Embryophyta</taxon>
        <taxon>Tracheophyta</taxon>
        <taxon>Spermatophyta</taxon>
        <taxon>Magnoliopsida</taxon>
        <taxon>eudicotyledons</taxon>
        <taxon>Gunneridae</taxon>
        <taxon>Pentapetalae</taxon>
        <taxon>asterids</taxon>
        <taxon>lamiids</taxon>
        <taxon>Lamiales</taxon>
        <taxon>Lamiaceae</taxon>
        <taxon>Nepetoideae</taxon>
        <taxon>Mentheae</taxon>
        <taxon>Salviinae</taxon>
        <taxon>Salvia</taxon>
        <taxon>Salvia subgen. Calosphace</taxon>
    </lineage>
</organism>
<evidence type="ECO:0000256" key="3">
    <source>
        <dbReference type="ARBA" id="ARBA00022679"/>
    </source>
</evidence>
<keyword evidence="3" id="KW-0808">Transferase</keyword>
<evidence type="ECO:0000256" key="5">
    <source>
        <dbReference type="ARBA" id="ARBA00022777"/>
    </source>
</evidence>
<name>A0ABD1HTN1_SALDI</name>
<keyword evidence="4" id="KW-0547">Nucleotide-binding</keyword>
<evidence type="ECO:0000259" key="7">
    <source>
        <dbReference type="PROSITE" id="PS50011"/>
    </source>
</evidence>
<dbReference type="EMBL" id="JBEAFC010000004">
    <property type="protein sequence ID" value="KAL1559259.1"/>
    <property type="molecule type" value="Genomic_DNA"/>
</dbReference>
<sequence length="655" mass="75265">MAEVDLEAVLQFLRENGLSKSASALMEDVMEKSRVGASELEKFIFPMAPPPPLLRIPSARRTVEGGESSDDEFVSLGSSTTELCSSEFTNPYGVRTSRAASQTSSDGLTQFGTARDYPDFDMQNDLFWYKEKDEDFAMPIPHAGGDFCGDLSEDKFVTTVQTGEHVEDQAAYNFISVESISNVARRCTKDNLKDETYKDYYELGDHIRLEQGIRDQTGPNHNQLMIVEETMNWSDSNFSIKQNSTYDWVGSFDNGHDLHTVQKNNQPNNNDDFDFMYDRVITGELHEPQVAENEENNTAADDELHLCETKDEDFETFNLRIIHRKNRTGFEENKEFPIVINSIIASRYYVAEFLGSAAFSKVVQAHDLYSGMDVCLKIIKNDKDFFDQSLDEIKLLKFVNKHDPADEWHILRLYDYFYHQEHLFIVTELLKANLYEFQKYNLESGGDAYFTLRRLQIITQQCLEALSYLHDLGIIHCDLKPENILIKSYRRCEIKIIDLGSSCFQSDNLSLYVQSRSYRAPEVMLGLPYDQKIDLWSVGCILAELHSGEVLFPNEAVVMLLARMIGIFGPIDMEMLQNGQETNKYFTDDHELYCLNEETNELELIVAEESSLEHHLQISDSIFADFLKYLLEINPVRRPTAREALQHPWLSISYT</sequence>
<accession>A0ABD1HTN1</accession>
<dbReference type="PROSITE" id="PS50011">
    <property type="entry name" value="PROTEIN_KINASE_DOM"/>
    <property type="match status" value="1"/>
</dbReference>